<dbReference type="RefSeq" id="WP_088765193.1">
    <property type="nucleotide sequence ID" value="NZ_CP022123.1"/>
</dbReference>
<gene>
    <name evidence="1" type="ORF">CBG61_08180</name>
</gene>
<sequence length="304" mass="36359">MKEILKNIKLGQIIGIYHFEDSCFTVGKILKINSKYLFLLSYDINFKEDGIKVFLVDSIKRIILKSDYMRNLEKEQRKVFDIRGKDLFQELIENKVKISIDLKDGSIEEAYLTEKGENYFSFQILNDNENITSEEVIAKDYSKRIKISNFIEREEYKKFKLITTKNDDEYMAYDLSYNEDYLIFSEKEEFYDISKINIIPKNIIKNISDLEVKLDTKKENFYELIDFEKDLEIRQILRKCLENKFLIFIDNEDFFETKVGIVVNLEDNKIKMKEIDKYGNFHKNSEIYFDEIQLLAIKNYKLGV</sequence>
<proteinExistence type="predicted"/>
<organism evidence="1 2">
    <name type="scientific">Fusobacterium nucleatum subsp. polymorphum</name>
    <name type="common">Fusobacterium polymorphum</name>
    <dbReference type="NCBI Taxonomy" id="76857"/>
    <lineage>
        <taxon>Bacteria</taxon>
        <taxon>Fusobacteriati</taxon>
        <taxon>Fusobacteriota</taxon>
        <taxon>Fusobacteriia</taxon>
        <taxon>Fusobacteriales</taxon>
        <taxon>Fusobacteriaceae</taxon>
        <taxon>Fusobacterium</taxon>
    </lineage>
</organism>
<evidence type="ECO:0000313" key="2">
    <source>
        <dbReference type="Proteomes" id="UP000197638"/>
    </source>
</evidence>
<accession>A0A241Q237</accession>
<evidence type="ECO:0000313" key="1">
    <source>
        <dbReference type="EMBL" id="ASG28882.1"/>
    </source>
</evidence>
<dbReference type="EMBL" id="CP022123">
    <property type="protein sequence ID" value="ASG28882.1"/>
    <property type="molecule type" value="Genomic_DNA"/>
</dbReference>
<dbReference type="AlphaFoldDB" id="A0A241Q237"/>
<protein>
    <submittedName>
        <fullName evidence="1">Phage head-tail adapter protein</fullName>
    </submittedName>
</protein>
<name>A0A241Q237_FUSNP</name>
<dbReference type="Proteomes" id="UP000197638">
    <property type="component" value="Chromosome"/>
</dbReference>
<reference evidence="1 2" key="1">
    <citation type="submission" date="2017-06" db="EMBL/GenBank/DDBJ databases">
        <title>Genome sequencing of Fusobacterium nucleatum subsp. polymorphum KCOM 1275 (=ChDC F310).</title>
        <authorList>
            <person name="Kook J.-K."/>
            <person name="Park S.-N."/>
            <person name="Lim Y.K."/>
            <person name="Roh H."/>
        </authorList>
    </citation>
    <scope>NUCLEOTIDE SEQUENCE [LARGE SCALE GENOMIC DNA]</scope>
    <source>
        <strain evidence="1 2">KCOM 1275</strain>
    </source>
</reference>